<dbReference type="AlphaFoldDB" id="A0A3A1TSK7"/>
<keyword evidence="1" id="KW-0328">Glycosyltransferase</keyword>
<dbReference type="Pfam" id="PF00534">
    <property type="entry name" value="Glycos_transf_1"/>
    <property type="match status" value="1"/>
</dbReference>
<feature type="domain" description="Glycosyltransferase subfamily 4-like N-terminal" evidence="4">
    <location>
        <begin position="2"/>
        <end position="159"/>
    </location>
</feature>
<dbReference type="EMBL" id="QXTG01000003">
    <property type="protein sequence ID" value="RIX26685.1"/>
    <property type="molecule type" value="Genomic_DNA"/>
</dbReference>
<evidence type="ECO:0000259" key="3">
    <source>
        <dbReference type="Pfam" id="PF00534"/>
    </source>
</evidence>
<dbReference type="Proteomes" id="UP000265742">
    <property type="component" value="Unassembled WGS sequence"/>
</dbReference>
<comment type="caution">
    <text evidence="5">The sequence shown here is derived from an EMBL/GenBank/DDBJ whole genome shotgun (WGS) entry which is preliminary data.</text>
</comment>
<dbReference type="SUPFAM" id="SSF53756">
    <property type="entry name" value="UDP-Glycosyltransferase/glycogen phosphorylase"/>
    <property type="match status" value="1"/>
</dbReference>
<feature type="domain" description="Glycosyl transferase family 1" evidence="3">
    <location>
        <begin position="176"/>
        <end position="318"/>
    </location>
</feature>
<sequence>MLETLAGLVEAGREVVLAVPGDGPLVPAAHRLGARVLVLNAPAVRKRALHPLHLPRFLLGSVVAAVRIDRALRRIRPEVLYASTLTVPLWTAVARRRRIPVVVHVHESERQAPHVLRIALALPLALADRLVINSAFSRDGLIEVLPRLASRSTVVYNGVAGPPEVVPPRRELDGGLRVVYVGRISPRKGVDVAVAALHDLVATGVPASLEIVGAVFPGYEWYERRLRAQVAELGLEDRVVFHGFQPAVWDSIAAADVVVVPSRLDEPFGNIAVEAVLAGRPVVVSGIGGLGEAIDGFASAVAVRPDDDRALADALRRIAVSWPAFARTAAAMAPIAAERYATTRYRRAVVDEIDRVSAPTDAVPAPGPAHVVLIQEDA</sequence>
<dbReference type="GO" id="GO:0016757">
    <property type="term" value="F:glycosyltransferase activity"/>
    <property type="evidence" value="ECO:0007669"/>
    <property type="project" value="UniProtKB-KW"/>
</dbReference>
<dbReference type="PANTHER" id="PTHR12526">
    <property type="entry name" value="GLYCOSYLTRANSFERASE"/>
    <property type="match status" value="1"/>
</dbReference>
<dbReference type="InterPro" id="IPR001296">
    <property type="entry name" value="Glyco_trans_1"/>
</dbReference>
<evidence type="ECO:0000256" key="2">
    <source>
        <dbReference type="ARBA" id="ARBA00022679"/>
    </source>
</evidence>
<organism evidence="5 6">
    <name type="scientific">Amnibacterium setariae</name>
    <dbReference type="NCBI Taxonomy" id="2306585"/>
    <lineage>
        <taxon>Bacteria</taxon>
        <taxon>Bacillati</taxon>
        <taxon>Actinomycetota</taxon>
        <taxon>Actinomycetes</taxon>
        <taxon>Micrococcales</taxon>
        <taxon>Microbacteriaceae</taxon>
        <taxon>Amnibacterium</taxon>
    </lineage>
</organism>
<dbReference type="Pfam" id="PF13439">
    <property type="entry name" value="Glyco_transf_4"/>
    <property type="match status" value="1"/>
</dbReference>
<dbReference type="CDD" id="cd03811">
    <property type="entry name" value="GT4_GT28_WabH-like"/>
    <property type="match status" value="1"/>
</dbReference>
<dbReference type="OrthoDB" id="8878585at2"/>
<name>A0A3A1TSK7_9MICO</name>
<dbReference type="Gene3D" id="3.40.50.2000">
    <property type="entry name" value="Glycogen Phosphorylase B"/>
    <property type="match status" value="2"/>
</dbReference>
<evidence type="ECO:0000256" key="1">
    <source>
        <dbReference type="ARBA" id="ARBA00022676"/>
    </source>
</evidence>
<dbReference type="InterPro" id="IPR028098">
    <property type="entry name" value="Glyco_trans_4-like_N"/>
</dbReference>
<reference evidence="6" key="1">
    <citation type="submission" date="2018-09" db="EMBL/GenBank/DDBJ databases">
        <authorList>
            <person name="Kim I."/>
        </authorList>
    </citation>
    <scope>NUCLEOTIDE SEQUENCE [LARGE SCALE GENOMIC DNA]</scope>
    <source>
        <strain evidence="6">DD4a</strain>
    </source>
</reference>
<protein>
    <submittedName>
        <fullName evidence="5">Glycosyltransferase family 1 protein</fullName>
    </submittedName>
</protein>
<dbReference type="PANTHER" id="PTHR12526:SF630">
    <property type="entry name" value="GLYCOSYLTRANSFERASE"/>
    <property type="match status" value="1"/>
</dbReference>
<evidence type="ECO:0000313" key="5">
    <source>
        <dbReference type="EMBL" id="RIX26685.1"/>
    </source>
</evidence>
<proteinExistence type="predicted"/>
<gene>
    <name evidence="5" type="ORF">D1781_16985</name>
</gene>
<evidence type="ECO:0000259" key="4">
    <source>
        <dbReference type="Pfam" id="PF13439"/>
    </source>
</evidence>
<evidence type="ECO:0000313" key="6">
    <source>
        <dbReference type="Proteomes" id="UP000265742"/>
    </source>
</evidence>
<keyword evidence="6" id="KW-1185">Reference proteome</keyword>
<accession>A0A3A1TSK7</accession>
<keyword evidence="2 5" id="KW-0808">Transferase</keyword>